<sequence>MRLYKQIGYRTPAYCSSLGKCLLSSLSEMELEEIMANCTFERFTANTICDINSFKKHLRNIRIQKWAMDNQEQTIGQRCIAAPIYDYRGDVIAAVSGSGNLEQLPDEKINVIADYIVNIAIEISKRLGYK</sequence>
<dbReference type="PANTHER" id="PTHR30136">
    <property type="entry name" value="HELIX-TURN-HELIX TRANSCRIPTIONAL REGULATOR, ICLR FAMILY"/>
    <property type="match status" value="1"/>
</dbReference>
<dbReference type="InterPro" id="IPR050707">
    <property type="entry name" value="HTH_MetabolicPath_Reg"/>
</dbReference>
<protein>
    <submittedName>
        <fullName evidence="2">DNA-binding IclR family transcriptional regulator</fullName>
    </submittedName>
</protein>
<reference evidence="2 3" key="1">
    <citation type="submission" date="2021-03" db="EMBL/GenBank/DDBJ databases">
        <title>Genomic Encyclopedia of Type Strains, Phase IV (KMG-IV): sequencing the most valuable type-strain genomes for metagenomic binning, comparative biology and taxonomic classification.</title>
        <authorList>
            <person name="Goeker M."/>
        </authorList>
    </citation>
    <scope>NUCLEOTIDE SEQUENCE [LARGE SCALE GENOMIC DNA]</scope>
    <source>
        <strain evidence="2 3">DSM 24004</strain>
    </source>
</reference>
<dbReference type="PROSITE" id="PS51078">
    <property type="entry name" value="ICLR_ED"/>
    <property type="match status" value="1"/>
</dbReference>
<dbReference type="InterPro" id="IPR029016">
    <property type="entry name" value="GAF-like_dom_sf"/>
</dbReference>
<keyword evidence="3" id="KW-1185">Reference proteome</keyword>
<dbReference type="SUPFAM" id="SSF55781">
    <property type="entry name" value="GAF domain-like"/>
    <property type="match status" value="1"/>
</dbReference>
<dbReference type="GO" id="GO:0003677">
    <property type="term" value="F:DNA binding"/>
    <property type="evidence" value="ECO:0007669"/>
    <property type="project" value="UniProtKB-KW"/>
</dbReference>
<dbReference type="Pfam" id="PF01614">
    <property type="entry name" value="IclR_C"/>
    <property type="match status" value="1"/>
</dbReference>
<dbReference type="InterPro" id="IPR014757">
    <property type="entry name" value="Tscrpt_reg_IclR_C"/>
</dbReference>
<dbReference type="Gene3D" id="3.30.450.40">
    <property type="match status" value="1"/>
</dbReference>
<keyword evidence="2" id="KW-0238">DNA-binding</keyword>
<dbReference type="Proteomes" id="UP001519342">
    <property type="component" value="Unassembled WGS sequence"/>
</dbReference>
<comment type="caution">
    <text evidence="2">The sequence shown here is derived from an EMBL/GenBank/DDBJ whole genome shotgun (WGS) entry which is preliminary data.</text>
</comment>
<accession>A0ABS4G9T4</accession>
<evidence type="ECO:0000313" key="3">
    <source>
        <dbReference type="Proteomes" id="UP001519342"/>
    </source>
</evidence>
<evidence type="ECO:0000259" key="1">
    <source>
        <dbReference type="PROSITE" id="PS51078"/>
    </source>
</evidence>
<proteinExistence type="predicted"/>
<evidence type="ECO:0000313" key="2">
    <source>
        <dbReference type="EMBL" id="MBP1924429.1"/>
    </source>
</evidence>
<name>A0ABS4G9T4_9FIRM</name>
<dbReference type="EMBL" id="JAGGKS010000001">
    <property type="protein sequence ID" value="MBP1924429.1"/>
    <property type="molecule type" value="Genomic_DNA"/>
</dbReference>
<organism evidence="2 3">
    <name type="scientific">Sedimentibacter acidaminivorans</name>
    <dbReference type="NCBI Taxonomy" id="913099"/>
    <lineage>
        <taxon>Bacteria</taxon>
        <taxon>Bacillati</taxon>
        <taxon>Bacillota</taxon>
        <taxon>Tissierellia</taxon>
        <taxon>Sedimentibacter</taxon>
    </lineage>
</organism>
<dbReference type="PANTHER" id="PTHR30136:SF24">
    <property type="entry name" value="HTH-TYPE TRANSCRIPTIONAL REPRESSOR ALLR"/>
    <property type="match status" value="1"/>
</dbReference>
<gene>
    <name evidence="2" type="ORF">J2Z76_000282</name>
</gene>
<feature type="domain" description="IclR-ED" evidence="1">
    <location>
        <begin position="1"/>
        <end position="129"/>
    </location>
</feature>